<dbReference type="SUPFAM" id="SSF56601">
    <property type="entry name" value="beta-lactamase/transpeptidase-like"/>
    <property type="match status" value="1"/>
</dbReference>
<accession>A0A1M6MYZ6</accession>
<feature type="signal peptide" evidence="1">
    <location>
        <begin position="1"/>
        <end position="20"/>
    </location>
</feature>
<dbReference type="EMBL" id="FQYU01000011">
    <property type="protein sequence ID" value="SHJ88668.1"/>
    <property type="molecule type" value="Genomic_DNA"/>
</dbReference>
<dbReference type="InterPro" id="IPR001466">
    <property type="entry name" value="Beta-lactam-related"/>
</dbReference>
<evidence type="ECO:0000313" key="3">
    <source>
        <dbReference type="EMBL" id="SHJ88668.1"/>
    </source>
</evidence>
<dbReference type="STRING" id="192903.SAMN04488513_11170"/>
<dbReference type="PANTHER" id="PTHR46825">
    <property type="entry name" value="D-ALANYL-D-ALANINE-CARBOXYPEPTIDASE/ENDOPEPTIDASE AMPH"/>
    <property type="match status" value="1"/>
</dbReference>
<proteinExistence type="predicted"/>
<evidence type="ECO:0000256" key="1">
    <source>
        <dbReference type="SAM" id="SignalP"/>
    </source>
</evidence>
<reference evidence="4" key="1">
    <citation type="submission" date="2016-11" db="EMBL/GenBank/DDBJ databases">
        <authorList>
            <person name="Varghese N."/>
            <person name="Submissions S."/>
        </authorList>
    </citation>
    <scope>NUCLEOTIDE SEQUENCE [LARGE SCALE GENOMIC DNA]</scope>
    <source>
        <strain evidence="4">DSM 19858</strain>
    </source>
</reference>
<dbReference type="PANTHER" id="PTHR46825:SF7">
    <property type="entry name" value="D-ALANYL-D-ALANINE CARBOXYPEPTIDASE"/>
    <property type="match status" value="1"/>
</dbReference>
<keyword evidence="1" id="KW-0732">Signal</keyword>
<keyword evidence="4" id="KW-1185">Reference proteome</keyword>
<dbReference type="RefSeq" id="WP_072995358.1">
    <property type="nucleotide sequence ID" value="NZ_FQYU01000011.1"/>
</dbReference>
<dbReference type="Proteomes" id="UP000184543">
    <property type="component" value="Unassembled WGS sequence"/>
</dbReference>
<dbReference type="OrthoDB" id="9793489at2"/>
<feature type="chain" id="PRO_5012545249" evidence="1">
    <location>
        <begin position="21"/>
        <end position="439"/>
    </location>
</feature>
<evidence type="ECO:0000313" key="4">
    <source>
        <dbReference type="Proteomes" id="UP000184543"/>
    </source>
</evidence>
<name>A0A1M6MYZ6_9FLAO</name>
<dbReference type="InterPro" id="IPR012338">
    <property type="entry name" value="Beta-lactam/transpept-like"/>
</dbReference>
<evidence type="ECO:0000259" key="2">
    <source>
        <dbReference type="Pfam" id="PF00144"/>
    </source>
</evidence>
<dbReference type="InterPro" id="IPR050491">
    <property type="entry name" value="AmpC-like"/>
</dbReference>
<organism evidence="3 4">
    <name type="scientific">Pseudozobellia thermophila</name>
    <dbReference type="NCBI Taxonomy" id="192903"/>
    <lineage>
        <taxon>Bacteria</taxon>
        <taxon>Pseudomonadati</taxon>
        <taxon>Bacteroidota</taxon>
        <taxon>Flavobacteriia</taxon>
        <taxon>Flavobacteriales</taxon>
        <taxon>Flavobacteriaceae</taxon>
        <taxon>Pseudozobellia</taxon>
    </lineage>
</organism>
<sequence length="439" mass="48569">MKKFVLVFLIGCLSALSISAQELNRAKLDSLFNILESNDRYMGSFALSHKGRILYSKAIGYEDRALGKKATPDTKYRIGSITKMFTSALVFMAVEENKIGLDQTIDTYFPEVKNASAITIGHLLNHRSGIHNLTSVEDYLNWNTQPKTKEELLKKIADGPSVFDPGSKAEYSNSNYVLLTFILEDVFDRPYGDLIADKITVPLGLDDTYVGSKIYNARHEAFSYTYTSSWKKESETDMSIPLGAGALVSNPTDLNKFIEGLFSGQLIAQKSLDQMKTITDGYGMGIFQMPFYEKKGFGHNGGIDGFSSALGYIPEDQLAFALTSNGSRFSNNDILIAALSAFYGKPFDLPSFTSIELTSEELDPYLGSYASDQIPLKITITKEKNVLIAQATGQPSFPLEATEKHVFEFAMAGVRLEFDPDQNTMILKQGGGVYTYSKE</sequence>
<protein>
    <submittedName>
        <fullName evidence="3">CubicO group peptidase, beta-lactamase class C family</fullName>
    </submittedName>
</protein>
<dbReference type="Gene3D" id="3.40.710.10">
    <property type="entry name" value="DD-peptidase/beta-lactamase superfamily"/>
    <property type="match status" value="1"/>
</dbReference>
<feature type="domain" description="Beta-lactamase-related" evidence="2">
    <location>
        <begin position="43"/>
        <end position="328"/>
    </location>
</feature>
<gene>
    <name evidence="3" type="ORF">SAMN04488513_11170</name>
</gene>
<dbReference type="AlphaFoldDB" id="A0A1M6MYZ6"/>
<dbReference type="Pfam" id="PF00144">
    <property type="entry name" value="Beta-lactamase"/>
    <property type="match status" value="1"/>
</dbReference>